<sequence>MVARLVTVLLCALIKICYSESDIEIETDCLYDKNLVKVTVTGEYLAVLAVNKVDEFEFEESLDATVSWTLYIKLKSADESDPVFDQTPGMEVYQILIQARKTVEMVQSEGDGAVMIECSYMTYADDVSGGSELEEQIQSPTIITNNTGSVAESNFTISIVKINEQPFTSKIRMGRIVKLLATMTGTVNETKFHVTNCNAFSTDLNSSTVVLIDGCGTGFPFKLKEGFTLRGLSAISPSFQMFRIKRSQGITFKCSFVICNDECPENSCQAKDDNRRRKREADGEMNFNLGDTQSDNKKLQNIHSNIGQHRKSQNFNEIAENQSRLYTGKLDIDKLLPVLLEGRLGAKVEDVQLIRGGLIINVPFGNGKETDVGKDDTSNSYVGTSDVIQVEGDEDFGIPLGEMSKIYRVIESVSTQTVTVSESSEISVPPIAADDVITGIPTESKIKSNTDSNMNKDNLVPKNRMPYTETSTVDQDAKGINSRESITSSDQKEAPETKNLLSANKDKSNGKPAQISANPLVHKTSTLNVVDIDRNSEKLKSTEMKRRLLNLNSSIQITPTAHALFISVIISLREIFA</sequence>
<keyword evidence="5" id="KW-1185">Reference proteome</keyword>
<reference evidence="4 5" key="1">
    <citation type="submission" date="2020-06" db="EMBL/GenBank/DDBJ databases">
        <authorList>
            <person name="Li R."/>
            <person name="Bekaert M."/>
        </authorList>
    </citation>
    <scope>NUCLEOTIDE SEQUENCE [LARGE SCALE GENOMIC DNA]</scope>
    <source>
        <strain evidence="5">wild</strain>
    </source>
</reference>
<evidence type="ECO:0000256" key="1">
    <source>
        <dbReference type="SAM" id="MobiDB-lite"/>
    </source>
</evidence>
<proteinExistence type="predicted"/>
<gene>
    <name evidence="4" type="ORF">MCOR_13381</name>
</gene>
<feature type="region of interest" description="Disordered" evidence="1">
    <location>
        <begin position="268"/>
        <end position="294"/>
    </location>
</feature>
<evidence type="ECO:0000256" key="2">
    <source>
        <dbReference type="SAM" id="SignalP"/>
    </source>
</evidence>
<feature type="domain" description="ZP" evidence="3">
    <location>
        <begin position="28"/>
        <end position="275"/>
    </location>
</feature>
<accession>A0A6J8B0U3</accession>
<dbReference type="Proteomes" id="UP000507470">
    <property type="component" value="Unassembled WGS sequence"/>
</dbReference>
<feature type="compositionally biased region" description="Polar residues" evidence="1">
    <location>
        <begin position="447"/>
        <end position="456"/>
    </location>
</feature>
<feature type="compositionally biased region" description="Basic and acidic residues" evidence="1">
    <location>
        <begin position="270"/>
        <end position="282"/>
    </location>
</feature>
<dbReference type="InterPro" id="IPR057371">
    <property type="entry name" value="VERL_C"/>
</dbReference>
<dbReference type="PROSITE" id="PS51034">
    <property type="entry name" value="ZP_2"/>
    <property type="match status" value="1"/>
</dbReference>
<evidence type="ECO:0000313" key="5">
    <source>
        <dbReference type="Proteomes" id="UP000507470"/>
    </source>
</evidence>
<name>A0A6J8B0U3_MYTCO</name>
<evidence type="ECO:0000313" key="4">
    <source>
        <dbReference type="EMBL" id="CAC5376893.1"/>
    </source>
</evidence>
<protein>
    <recommendedName>
        <fullName evidence="3">ZP domain-containing protein</fullName>
    </recommendedName>
</protein>
<feature type="signal peptide" evidence="2">
    <location>
        <begin position="1"/>
        <end position="19"/>
    </location>
</feature>
<dbReference type="Pfam" id="PF25272">
    <property type="entry name" value="VERL_C"/>
    <property type="match status" value="1"/>
</dbReference>
<organism evidence="4 5">
    <name type="scientific">Mytilus coruscus</name>
    <name type="common">Sea mussel</name>
    <dbReference type="NCBI Taxonomy" id="42192"/>
    <lineage>
        <taxon>Eukaryota</taxon>
        <taxon>Metazoa</taxon>
        <taxon>Spiralia</taxon>
        <taxon>Lophotrochozoa</taxon>
        <taxon>Mollusca</taxon>
        <taxon>Bivalvia</taxon>
        <taxon>Autobranchia</taxon>
        <taxon>Pteriomorphia</taxon>
        <taxon>Mytilida</taxon>
        <taxon>Mytiloidea</taxon>
        <taxon>Mytilidae</taxon>
        <taxon>Mytilinae</taxon>
        <taxon>Mytilus</taxon>
    </lineage>
</organism>
<dbReference type="EMBL" id="CACVKT020002232">
    <property type="protein sequence ID" value="CAC5376893.1"/>
    <property type="molecule type" value="Genomic_DNA"/>
</dbReference>
<feature type="chain" id="PRO_5026707938" description="ZP domain-containing protein" evidence="2">
    <location>
        <begin position="20"/>
        <end position="577"/>
    </location>
</feature>
<dbReference type="InterPro" id="IPR001507">
    <property type="entry name" value="ZP_dom"/>
</dbReference>
<dbReference type="AlphaFoldDB" id="A0A6J8B0U3"/>
<dbReference type="OrthoDB" id="6098271at2759"/>
<feature type="region of interest" description="Disordered" evidence="1">
    <location>
        <begin position="443"/>
        <end position="515"/>
    </location>
</feature>
<evidence type="ECO:0000259" key="3">
    <source>
        <dbReference type="PROSITE" id="PS51034"/>
    </source>
</evidence>
<keyword evidence="2" id="KW-0732">Signal</keyword>